<evidence type="ECO:0000256" key="2">
    <source>
        <dbReference type="SAM" id="SignalP"/>
    </source>
</evidence>
<evidence type="ECO:0000313" key="3">
    <source>
        <dbReference type="EMBL" id="MXO55092.1"/>
    </source>
</evidence>
<keyword evidence="4" id="KW-1185">Reference proteome</keyword>
<gene>
    <name evidence="3" type="ORF">GRI47_13875</name>
</gene>
<dbReference type="EMBL" id="WTYD01000003">
    <property type="protein sequence ID" value="MXO55092.1"/>
    <property type="molecule type" value="Genomic_DNA"/>
</dbReference>
<dbReference type="Proteomes" id="UP000430272">
    <property type="component" value="Unassembled WGS sequence"/>
</dbReference>
<feature type="region of interest" description="Disordered" evidence="1">
    <location>
        <begin position="154"/>
        <end position="183"/>
    </location>
</feature>
<feature type="signal peptide" evidence="2">
    <location>
        <begin position="1"/>
        <end position="23"/>
    </location>
</feature>
<name>A0A844YDS3_9SPHN</name>
<organism evidence="3 4">
    <name type="scientific">Qipengyuania pelagi</name>
    <dbReference type="NCBI Taxonomy" id="994320"/>
    <lineage>
        <taxon>Bacteria</taxon>
        <taxon>Pseudomonadati</taxon>
        <taxon>Pseudomonadota</taxon>
        <taxon>Alphaproteobacteria</taxon>
        <taxon>Sphingomonadales</taxon>
        <taxon>Erythrobacteraceae</taxon>
        <taxon>Qipengyuania</taxon>
    </lineage>
</organism>
<reference evidence="3 4" key="1">
    <citation type="submission" date="2019-12" db="EMBL/GenBank/DDBJ databases">
        <title>Genomic-based taxomic classification of the family Erythrobacteraceae.</title>
        <authorList>
            <person name="Xu L."/>
        </authorList>
    </citation>
    <scope>NUCLEOTIDE SEQUENCE [LARGE SCALE GENOMIC DNA]</scope>
    <source>
        <strain evidence="3 4">JCM 17468</strain>
    </source>
</reference>
<sequence length="205" mass="21161">MAIPIPHPARSSLLLAAPLLAMAACAEPIPDRSRADEIPLAEVTGDADELGSDGSVIDEGRTDPLLSVVTRADGALLGTANVGTCDFTSDSDRMLFQTVAFDDPSANARGVARVSGEPVLFTAESAGAAAQMEEGGRYTSEGDLVAQIVRGEAQNDQAGDQSASDQDSESPASESETRSWPATLTIAYEGTPLSTRSSGTWTCGN</sequence>
<evidence type="ECO:0000256" key="1">
    <source>
        <dbReference type="SAM" id="MobiDB-lite"/>
    </source>
</evidence>
<feature type="chain" id="PRO_5032672189" evidence="2">
    <location>
        <begin position="24"/>
        <end position="205"/>
    </location>
</feature>
<comment type="caution">
    <text evidence="3">The sequence shown here is derived from an EMBL/GenBank/DDBJ whole genome shotgun (WGS) entry which is preliminary data.</text>
</comment>
<feature type="compositionally biased region" description="Low complexity" evidence="1">
    <location>
        <begin position="154"/>
        <end position="174"/>
    </location>
</feature>
<dbReference type="RefSeq" id="WP_160661967.1">
    <property type="nucleotide sequence ID" value="NZ_BAABDV010000001.1"/>
</dbReference>
<evidence type="ECO:0000313" key="4">
    <source>
        <dbReference type="Proteomes" id="UP000430272"/>
    </source>
</evidence>
<dbReference type="AlphaFoldDB" id="A0A844YDS3"/>
<keyword evidence="2" id="KW-0732">Signal</keyword>
<accession>A0A844YDS3</accession>
<proteinExistence type="predicted"/>
<protein>
    <submittedName>
        <fullName evidence="3">Uncharacterized protein</fullName>
    </submittedName>
</protein>
<dbReference type="OrthoDB" id="9838205at2"/>